<comment type="caution">
    <text evidence="1">The sequence shown here is derived from an EMBL/GenBank/DDBJ whole genome shotgun (WGS) entry which is preliminary data.</text>
</comment>
<gene>
    <name evidence="1" type="ORF">HGM15179_003545</name>
</gene>
<reference evidence="1" key="1">
    <citation type="submission" date="2019-04" db="EMBL/GenBank/DDBJ databases">
        <title>Genome assembly of Zosterops borbonicus 15179.</title>
        <authorList>
            <person name="Leroy T."/>
            <person name="Anselmetti Y."/>
            <person name="Tilak M.-K."/>
            <person name="Nabholz B."/>
        </authorList>
    </citation>
    <scope>NUCLEOTIDE SEQUENCE</scope>
    <source>
        <strain evidence="1">HGM_15179</strain>
        <tissue evidence="1">Muscle</tissue>
    </source>
</reference>
<sequence>MNKEQVLRTVSTTWQKFMLQGKVDWKDDRREREILIAYKILFCQDMDTNLVHDQLPLKDIVSQSALAHKEPLASVAAGSHLSQPSGIRSVLKLTAREDMLPLGNV</sequence>
<organism evidence="1 2">
    <name type="scientific">Zosterops borbonicus</name>
    <dbReference type="NCBI Taxonomy" id="364589"/>
    <lineage>
        <taxon>Eukaryota</taxon>
        <taxon>Metazoa</taxon>
        <taxon>Chordata</taxon>
        <taxon>Craniata</taxon>
        <taxon>Vertebrata</taxon>
        <taxon>Euteleostomi</taxon>
        <taxon>Archelosauria</taxon>
        <taxon>Archosauria</taxon>
        <taxon>Dinosauria</taxon>
        <taxon>Saurischia</taxon>
        <taxon>Theropoda</taxon>
        <taxon>Coelurosauria</taxon>
        <taxon>Aves</taxon>
        <taxon>Neognathae</taxon>
        <taxon>Neoaves</taxon>
        <taxon>Telluraves</taxon>
        <taxon>Australaves</taxon>
        <taxon>Passeriformes</taxon>
        <taxon>Sylvioidea</taxon>
        <taxon>Zosteropidae</taxon>
        <taxon>Zosterops</taxon>
    </lineage>
</organism>
<name>A0A8K1GTI1_9PASS</name>
<proteinExistence type="predicted"/>
<keyword evidence="2" id="KW-1185">Reference proteome</keyword>
<dbReference type="EMBL" id="SWJQ01000071">
    <property type="protein sequence ID" value="TRZ23531.1"/>
    <property type="molecule type" value="Genomic_DNA"/>
</dbReference>
<dbReference type="AlphaFoldDB" id="A0A8K1GTI1"/>
<evidence type="ECO:0000313" key="1">
    <source>
        <dbReference type="EMBL" id="TRZ23531.1"/>
    </source>
</evidence>
<dbReference type="Proteomes" id="UP000796761">
    <property type="component" value="Unassembled WGS sequence"/>
</dbReference>
<evidence type="ECO:0000313" key="2">
    <source>
        <dbReference type="Proteomes" id="UP000796761"/>
    </source>
</evidence>
<accession>A0A8K1GTI1</accession>
<protein>
    <submittedName>
        <fullName evidence="1">Uncharacterized protein</fullName>
    </submittedName>
</protein>